<dbReference type="AlphaFoldDB" id="A0AA48H0F3"/>
<dbReference type="RefSeq" id="WP_316410250.1">
    <property type="nucleotide sequence ID" value="NZ_AP027081.1"/>
</dbReference>
<proteinExistence type="predicted"/>
<dbReference type="EMBL" id="AP027081">
    <property type="protein sequence ID" value="BDU77357.1"/>
    <property type="molecule type" value="Genomic_DNA"/>
</dbReference>
<sequence>MAATLPDLLEALAGVFLEPGAPGWDPGPFLDLPWVPGDLRADLGAMEPGPGLAVAYAGLFLAARDRAPLRLELSALRAGRLRDEELLAALDVPYRAAGLLPRGGLAPDHLSALLGLLAALLRGAQDPAQERLARLLLDDHLEPLVTHVVEGLALPGTPPFFAAGGRALSGTLGLVRRLLG</sequence>
<name>A0AA48H0F3_9BACT</name>
<reference evidence="1" key="1">
    <citation type="journal article" date="2023" name="Int. J. Syst. Evol. Microbiol.">
        <title>Mesoterricola silvestris gen. nov., sp. nov., Mesoterricola sediminis sp. nov., Geothrix oryzae sp. nov., Geothrix edaphica sp. nov., Geothrix rubra sp. nov., and Geothrix limicola sp. nov., six novel members of Acidobacteriota isolated from soils.</title>
        <authorList>
            <person name="Itoh H."/>
            <person name="Sugisawa Y."/>
            <person name="Mise K."/>
            <person name="Xu Z."/>
            <person name="Kuniyasu M."/>
            <person name="Ushijima N."/>
            <person name="Kawano K."/>
            <person name="Kobayashi E."/>
            <person name="Shiratori Y."/>
            <person name="Masuda Y."/>
            <person name="Senoo K."/>
        </authorList>
    </citation>
    <scope>NUCLEOTIDE SEQUENCE</scope>
    <source>
        <strain evidence="1">W786</strain>
    </source>
</reference>
<keyword evidence="2" id="KW-1185">Reference proteome</keyword>
<dbReference type="Gene3D" id="1.10.3480.10">
    <property type="entry name" value="TorD-like"/>
    <property type="match status" value="1"/>
</dbReference>
<dbReference type="SUPFAM" id="SSF89155">
    <property type="entry name" value="TorD-like"/>
    <property type="match status" value="1"/>
</dbReference>
<dbReference type="InterPro" id="IPR020945">
    <property type="entry name" value="DMSO/NO3_reduct_chaperone"/>
</dbReference>
<evidence type="ECO:0000313" key="2">
    <source>
        <dbReference type="Proteomes" id="UP001228113"/>
    </source>
</evidence>
<dbReference type="Pfam" id="PF02613">
    <property type="entry name" value="Nitrate_red_del"/>
    <property type="match status" value="1"/>
</dbReference>
<evidence type="ECO:0000313" key="1">
    <source>
        <dbReference type="EMBL" id="BDU77357.1"/>
    </source>
</evidence>
<dbReference type="KEGG" id="msea:METESE_23150"/>
<dbReference type="InterPro" id="IPR036411">
    <property type="entry name" value="TorD-like_sf"/>
</dbReference>
<gene>
    <name evidence="1" type="ORF">METESE_23150</name>
</gene>
<dbReference type="Proteomes" id="UP001228113">
    <property type="component" value="Chromosome"/>
</dbReference>
<protein>
    <submittedName>
        <fullName evidence="1">Uncharacterized protein</fullName>
    </submittedName>
</protein>
<accession>A0AA48H0F3</accession>
<organism evidence="1 2">
    <name type="scientific">Mesoterricola sediminis</name>
    <dbReference type="NCBI Taxonomy" id="2927980"/>
    <lineage>
        <taxon>Bacteria</taxon>
        <taxon>Pseudomonadati</taxon>
        <taxon>Acidobacteriota</taxon>
        <taxon>Holophagae</taxon>
        <taxon>Holophagales</taxon>
        <taxon>Holophagaceae</taxon>
        <taxon>Mesoterricola</taxon>
    </lineage>
</organism>